<dbReference type="RefSeq" id="WP_155042260.1">
    <property type="nucleotide sequence ID" value="NZ_JBHGCD010000051.1"/>
</dbReference>
<comment type="caution">
    <text evidence="1">The sequence shown here is derived from an EMBL/GenBank/DDBJ whole genome shotgun (WGS) entry which is preliminary data.</text>
</comment>
<evidence type="ECO:0000313" key="1">
    <source>
        <dbReference type="EMBL" id="MTH62313.1"/>
    </source>
</evidence>
<dbReference type="Proteomes" id="UP000449846">
    <property type="component" value="Unassembled WGS sequence"/>
</dbReference>
<keyword evidence="2" id="KW-1185">Reference proteome</keyword>
<evidence type="ECO:0000313" key="2">
    <source>
        <dbReference type="Proteomes" id="UP000449846"/>
    </source>
</evidence>
<dbReference type="EMBL" id="WMIG01000030">
    <property type="protein sequence ID" value="MTH62313.1"/>
    <property type="molecule type" value="Genomic_DNA"/>
</dbReference>
<dbReference type="AlphaFoldDB" id="A0A844HPK1"/>
<name>A0A844HPK1_9RHOB</name>
<protein>
    <submittedName>
        <fullName evidence="1">Uncharacterized protein</fullName>
    </submittedName>
</protein>
<accession>A0A844HPK1</accession>
<sequence length="94" mass="10719">MQEMRFPGTAAEIPRIARWEEWDETRITFGKGRNTGFAIDRIQPDPEESSLGYPTHVMRFTVQAATPSKVRISTRPMHFGWTSALMAKMEAFAS</sequence>
<dbReference type="OrthoDB" id="9810066at2"/>
<proteinExistence type="predicted"/>
<gene>
    <name evidence="1" type="ORF">GL300_24305</name>
</gene>
<organism evidence="1 2">
    <name type="scientific">Paracoccus litorisediminis</name>
    <dbReference type="NCBI Taxonomy" id="2006130"/>
    <lineage>
        <taxon>Bacteria</taxon>
        <taxon>Pseudomonadati</taxon>
        <taxon>Pseudomonadota</taxon>
        <taxon>Alphaproteobacteria</taxon>
        <taxon>Rhodobacterales</taxon>
        <taxon>Paracoccaceae</taxon>
        <taxon>Paracoccus</taxon>
    </lineage>
</organism>
<reference evidence="1 2" key="1">
    <citation type="submission" date="2019-11" db="EMBL/GenBank/DDBJ databases">
        <authorList>
            <person name="Dong K."/>
        </authorList>
    </citation>
    <scope>NUCLEOTIDE SEQUENCE [LARGE SCALE GENOMIC DNA]</scope>
    <source>
        <strain evidence="1 2">NBRC 112902</strain>
    </source>
</reference>